<dbReference type="GO" id="GO:0006572">
    <property type="term" value="P:L-tyrosine catabolic process"/>
    <property type="evidence" value="ECO:0007669"/>
    <property type="project" value="UniProtKB-UniRule"/>
</dbReference>
<keyword evidence="6 12" id="KW-0106">Calcium</keyword>
<feature type="binding site" evidence="12">
    <location>
        <position position="230"/>
    </location>
    <ligand>
        <name>Mg(2+)</name>
        <dbReference type="ChEBI" id="CHEBI:18420"/>
    </ligand>
</feature>
<dbReference type="Pfam" id="PF09298">
    <property type="entry name" value="FAA_hydrolase_N"/>
    <property type="match status" value="1"/>
</dbReference>
<dbReference type="InterPro" id="IPR005959">
    <property type="entry name" value="Fumarylacetoacetase"/>
</dbReference>
<dbReference type="UniPathway" id="UPA00139">
    <property type="reaction ID" value="UER00341"/>
</dbReference>
<dbReference type="RefSeq" id="XP_025600862.1">
    <property type="nucleotide sequence ID" value="XM_025741612.1"/>
</dbReference>
<feature type="binding site" evidence="11">
    <location>
        <position position="347"/>
    </location>
    <ligand>
        <name>substrate</name>
    </ligand>
</feature>
<reference evidence="16 17" key="1">
    <citation type="journal article" date="2018" name="Mol. Biol. Evol.">
        <title>Broad Genomic Sampling Reveals a Smut Pathogenic Ancestry of the Fungal Clade Ustilaginomycotina.</title>
        <authorList>
            <person name="Kijpornyongpan T."/>
            <person name="Mondo S.J."/>
            <person name="Barry K."/>
            <person name="Sandor L."/>
            <person name="Lee J."/>
            <person name="Lipzen A."/>
            <person name="Pangilinan J."/>
            <person name="LaButti K."/>
            <person name="Hainaut M."/>
            <person name="Henrissat B."/>
            <person name="Grigoriev I.V."/>
            <person name="Spatafora J.W."/>
            <person name="Aime M.C."/>
        </authorList>
    </citation>
    <scope>NUCLEOTIDE SEQUENCE [LARGE SCALE GENOMIC DNA]</scope>
    <source>
        <strain evidence="16 17">MCA 4186</strain>
    </source>
</reference>
<organism evidence="16 17">
    <name type="scientific">Tilletiopsis washingtonensis</name>
    <dbReference type="NCBI Taxonomy" id="58919"/>
    <lineage>
        <taxon>Eukaryota</taxon>
        <taxon>Fungi</taxon>
        <taxon>Dikarya</taxon>
        <taxon>Basidiomycota</taxon>
        <taxon>Ustilaginomycotina</taxon>
        <taxon>Exobasidiomycetes</taxon>
        <taxon>Entylomatales</taxon>
        <taxon>Entylomatales incertae sedis</taxon>
        <taxon>Tilletiopsis</taxon>
    </lineage>
</organism>
<dbReference type="SUPFAM" id="SSF63433">
    <property type="entry name" value="Fumarylacetoacetate hydrolase, FAH, N-terminal domain"/>
    <property type="match status" value="1"/>
</dbReference>
<dbReference type="PANTHER" id="PTHR43069">
    <property type="entry name" value="FUMARYLACETOACETASE"/>
    <property type="match status" value="1"/>
</dbReference>
<feature type="domain" description="Fumarylacetoacetase-like C-terminal" evidence="14">
    <location>
        <begin position="120"/>
        <end position="409"/>
    </location>
</feature>
<keyword evidence="8 13" id="KW-0828">Tyrosine catabolism</keyword>
<feature type="binding site" evidence="12">
    <location>
        <position position="230"/>
    </location>
    <ligand>
        <name>Ca(2+)</name>
        <dbReference type="ChEBI" id="CHEBI:29108"/>
    </ligand>
</feature>
<dbReference type="GO" id="GO:0006559">
    <property type="term" value="P:L-phenylalanine catabolic process"/>
    <property type="evidence" value="ECO:0007669"/>
    <property type="project" value="UniProtKB-UniRule"/>
</dbReference>
<feature type="binding site" evidence="11">
    <location>
        <position position="237"/>
    </location>
    <ligand>
        <name>substrate</name>
    </ligand>
</feature>
<keyword evidence="5 13" id="KW-0378">Hydrolase</keyword>
<dbReference type="AlphaFoldDB" id="A0A316ZJV9"/>
<evidence type="ECO:0000256" key="6">
    <source>
        <dbReference type="ARBA" id="ARBA00022837"/>
    </source>
</evidence>
<evidence type="ECO:0000313" key="17">
    <source>
        <dbReference type="Proteomes" id="UP000245946"/>
    </source>
</evidence>
<evidence type="ECO:0000256" key="9">
    <source>
        <dbReference type="ARBA" id="ARBA00023232"/>
    </source>
</evidence>
<evidence type="ECO:0000256" key="12">
    <source>
        <dbReference type="PIRSR" id="PIRSR605959-3"/>
    </source>
</evidence>
<feature type="binding site" evidence="12">
    <location>
        <position position="254"/>
    </location>
    <ligand>
        <name>Mg(2+)</name>
        <dbReference type="ChEBI" id="CHEBI:18420"/>
    </ligand>
</feature>
<evidence type="ECO:0000256" key="5">
    <source>
        <dbReference type="ARBA" id="ARBA00022801"/>
    </source>
</evidence>
<dbReference type="GO" id="GO:0004334">
    <property type="term" value="F:fumarylacetoacetase activity"/>
    <property type="evidence" value="ECO:0007669"/>
    <property type="project" value="UniProtKB-UniRule"/>
</dbReference>
<keyword evidence="17" id="KW-1185">Reference proteome</keyword>
<evidence type="ECO:0000256" key="11">
    <source>
        <dbReference type="PIRSR" id="PIRSR605959-2"/>
    </source>
</evidence>
<dbReference type="EC" id="3.7.1.2" evidence="3 13"/>
<dbReference type="STRING" id="58919.A0A316ZJV9"/>
<comment type="pathway">
    <text evidence="1 13">Amino-acid degradation; L-phenylalanine degradation; acetoacetate and fumarate from L-phenylalanine: step 6/6.</text>
</comment>
<evidence type="ECO:0000256" key="3">
    <source>
        <dbReference type="ARBA" id="ARBA00012094"/>
    </source>
</evidence>
<dbReference type="InterPro" id="IPR015377">
    <property type="entry name" value="Fumarylacetoacetase_N"/>
</dbReference>
<proteinExistence type="inferred from homology"/>
<feature type="binding site" evidence="11">
    <location>
        <position position="138"/>
    </location>
    <ligand>
        <name>substrate</name>
    </ligand>
</feature>
<feature type="binding site" evidence="12">
    <location>
        <position position="195"/>
    </location>
    <ligand>
        <name>Ca(2+)</name>
        <dbReference type="ChEBI" id="CHEBI:29108"/>
    </ligand>
</feature>
<dbReference type="GeneID" id="37269156"/>
<dbReference type="Pfam" id="PF01557">
    <property type="entry name" value="FAA_hydrolase"/>
    <property type="match status" value="1"/>
</dbReference>
<evidence type="ECO:0000313" key="16">
    <source>
        <dbReference type="EMBL" id="PWO00584.1"/>
    </source>
</evidence>
<keyword evidence="9 13" id="KW-0585">Phenylalanine catabolism</keyword>
<evidence type="ECO:0000256" key="13">
    <source>
        <dbReference type="RuleBase" id="RU366008"/>
    </source>
</evidence>
<evidence type="ECO:0000259" key="14">
    <source>
        <dbReference type="Pfam" id="PF01557"/>
    </source>
</evidence>
<evidence type="ECO:0000256" key="7">
    <source>
        <dbReference type="ARBA" id="ARBA00022842"/>
    </source>
</evidence>
<protein>
    <recommendedName>
        <fullName evidence="3 13">Fumarylacetoacetase</fullName>
        <ecNumber evidence="3 13">3.7.1.2</ecNumber>
    </recommendedName>
    <alternativeName>
        <fullName evidence="13">Fumarylacetoacetate hydrolase</fullName>
    </alternativeName>
</protein>
<evidence type="ECO:0000256" key="1">
    <source>
        <dbReference type="ARBA" id="ARBA00004782"/>
    </source>
</evidence>
<feature type="binding site" evidence="12">
    <location>
        <position position="250"/>
    </location>
    <ligand>
        <name>Mg(2+)</name>
        <dbReference type="ChEBI" id="CHEBI:18420"/>
    </ligand>
</feature>
<evidence type="ECO:0000256" key="2">
    <source>
        <dbReference type="ARBA" id="ARBA00010211"/>
    </source>
</evidence>
<dbReference type="InterPro" id="IPR036663">
    <property type="entry name" value="Fumarylacetoacetase_C_sf"/>
</dbReference>
<feature type="domain" description="Fumarylacetoacetase N-terminal" evidence="15">
    <location>
        <begin position="16"/>
        <end position="114"/>
    </location>
</feature>
<comment type="similarity">
    <text evidence="2 13">Belongs to the FAH family.</text>
</comment>
<evidence type="ECO:0000256" key="4">
    <source>
        <dbReference type="ARBA" id="ARBA00022723"/>
    </source>
</evidence>
<dbReference type="Proteomes" id="UP000245946">
    <property type="component" value="Unassembled WGS sequence"/>
</dbReference>
<feature type="active site" description="Proton acceptor" evidence="10">
    <location>
        <position position="129"/>
    </location>
</feature>
<dbReference type="GO" id="GO:1902000">
    <property type="term" value="P:homogentisate catabolic process"/>
    <property type="evidence" value="ECO:0007669"/>
    <property type="project" value="TreeGrafter"/>
</dbReference>
<sequence>MSCIIKYSASHPFPLQNLPYGIFSAPGRSARPGVAIGDRILDLYELSRSPHFAGAGVEPGVFQGDTLNAFVALPPATWSAFRAYLATLLTSDALTADSPLFVSRTAADTQLHLPLHIGDYTDFYASLEHATNCGTLLRGPERALQPNWRHLPVAYHGRASSIVPSGTSFHRPAAQILPPSATQPIFAASQRLDYELELGFVYGGPSTPLGTRLSPAAARERIFGAVLLNDWSARDVQSWEYVPLGPFLSKNFCTTISPWLVPLAALEPFRVAQATHEPPLLPYLRDPDGCNYDVPLYVEIKAPENEDYEAVAKSSLRHTYYTAAQMLAHHSTSGCSMRAGDMLGTGTLSAPGEHGYGSLLEKTHMGKQPFALGRRADMTWLRDGDSVRMTALAQGEGFCIGFGECEGTVLPALPLQ</sequence>
<comment type="catalytic activity">
    <reaction evidence="13">
        <text>4-fumarylacetoacetate + H2O = acetoacetate + fumarate + H(+)</text>
        <dbReference type="Rhea" id="RHEA:10244"/>
        <dbReference type="ChEBI" id="CHEBI:13705"/>
        <dbReference type="ChEBI" id="CHEBI:15377"/>
        <dbReference type="ChEBI" id="CHEBI:15378"/>
        <dbReference type="ChEBI" id="CHEBI:18034"/>
        <dbReference type="ChEBI" id="CHEBI:29806"/>
        <dbReference type="EC" id="3.7.1.2"/>
    </reaction>
</comment>
<dbReference type="NCBIfam" id="TIGR01266">
    <property type="entry name" value="fum_ac_acetase"/>
    <property type="match status" value="1"/>
</dbReference>
<feature type="binding site" evidence="11">
    <location>
        <position position="241"/>
    </location>
    <ligand>
        <name>substrate</name>
    </ligand>
</feature>
<dbReference type="EMBL" id="KZ819285">
    <property type="protein sequence ID" value="PWO00584.1"/>
    <property type="molecule type" value="Genomic_DNA"/>
</dbReference>
<dbReference type="InterPro" id="IPR011234">
    <property type="entry name" value="Fumarylacetoacetase-like_C"/>
</dbReference>
<name>A0A316ZJV9_9BASI</name>
<feature type="binding site" evidence="11">
    <location>
        <position position="124"/>
    </location>
    <ligand>
        <name>substrate</name>
    </ligand>
</feature>
<feature type="binding site" evidence="12">
    <location>
        <position position="122"/>
    </location>
    <ligand>
        <name>Ca(2+)</name>
        <dbReference type="ChEBI" id="CHEBI:29108"/>
    </ligand>
</feature>
<dbReference type="GO" id="GO:0046872">
    <property type="term" value="F:metal ion binding"/>
    <property type="evidence" value="ECO:0007669"/>
    <property type="project" value="UniProtKB-UniRule"/>
</dbReference>
<evidence type="ECO:0000256" key="8">
    <source>
        <dbReference type="ARBA" id="ARBA00022878"/>
    </source>
</evidence>
<accession>A0A316ZJV9</accession>
<keyword evidence="7 12" id="KW-0460">Magnesium</keyword>
<dbReference type="Gene3D" id="2.30.30.230">
    <property type="entry name" value="Fumarylacetoacetase, N-terminal domain"/>
    <property type="match status" value="1"/>
</dbReference>
<feature type="binding site" evidence="12">
    <location>
        <position position="197"/>
    </location>
    <ligand>
        <name>Ca(2+)</name>
        <dbReference type="ChEBI" id="CHEBI:29108"/>
    </ligand>
</feature>
<comment type="cofactor">
    <cofactor evidence="13">
        <name>Mg(2+)</name>
        <dbReference type="ChEBI" id="CHEBI:18420"/>
    </cofactor>
    <cofactor evidence="13">
        <name>Ca(2+)</name>
        <dbReference type="ChEBI" id="CHEBI:29108"/>
    </cofactor>
</comment>
<evidence type="ECO:0000256" key="10">
    <source>
        <dbReference type="PIRSR" id="PIRSR605959-1"/>
    </source>
</evidence>
<dbReference type="SUPFAM" id="SSF56529">
    <property type="entry name" value="FAH"/>
    <property type="match status" value="1"/>
</dbReference>
<evidence type="ECO:0000259" key="15">
    <source>
        <dbReference type="Pfam" id="PF09298"/>
    </source>
</evidence>
<gene>
    <name evidence="16" type="ORF">FA09DRAFT_327998</name>
</gene>
<dbReference type="PANTHER" id="PTHR43069:SF2">
    <property type="entry name" value="FUMARYLACETOACETASE"/>
    <property type="match status" value="1"/>
</dbReference>
<dbReference type="InterPro" id="IPR036462">
    <property type="entry name" value="Fumarylacetoacetase_N_sf"/>
</dbReference>
<keyword evidence="4 12" id="KW-0479">Metal-binding</keyword>
<dbReference type="OrthoDB" id="411064at2759"/>
<dbReference type="Gene3D" id="3.90.850.10">
    <property type="entry name" value="Fumarylacetoacetase-like, C-terminal domain"/>
    <property type="match status" value="1"/>
</dbReference>